<dbReference type="EMBL" id="LRPU01000196">
    <property type="protein sequence ID" value="KXA05554.1"/>
    <property type="molecule type" value="Genomic_DNA"/>
</dbReference>
<sequence length="69" mass="8015">MSIAIILDYERLKRGFTQQQFADFLGVARGTLSHHLTGRSISPKYIKIYSEKLDIDLANIYLKEKENKQ</sequence>
<keyword evidence="2" id="KW-0238">DNA-binding</keyword>
<dbReference type="PATRIC" id="fig|1502.174.peg.3034"/>
<proteinExistence type="predicted"/>
<dbReference type="SMART" id="SM00530">
    <property type="entry name" value="HTH_XRE"/>
    <property type="match status" value="1"/>
</dbReference>
<dbReference type="InterPro" id="IPR001387">
    <property type="entry name" value="Cro/C1-type_HTH"/>
</dbReference>
<dbReference type="AlphaFoldDB" id="A0A133MNE3"/>
<dbReference type="RefSeq" id="WP_060796815.1">
    <property type="nucleotide sequence ID" value="NZ_KQ956323.1"/>
</dbReference>
<feature type="domain" description="HTH cro/C1-type" evidence="1">
    <location>
        <begin position="7"/>
        <end position="60"/>
    </location>
</feature>
<dbReference type="SUPFAM" id="SSF47413">
    <property type="entry name" value="lambda repressor-like DNA-binding domains"/>
    <property type="match status" value="1"/>
</dbReference>
<dbReference type="CDD" id="cd00093">
    <property type="entry name" value="HTH_XRE"/>
    <property type="match status" value="1"/>
</dbReference>
<dbReference type="Pfam" id="PF01381">
    <property type="entry name" value="HTH_3"/>
    <property type="match status" value="1"/>
</dbReference>
<comment type="caution">
    <text evidence="2">The sequence shown here is derived from an EMBL/GenBank/DDBJ whole genome shotgun (WGS) entry which is preliminary data.</text>
</comment>
<organism evidence="2 3">
    <name type="scientific">Clostridium perfringens</name>
    <dbReference type="NCBI Taxonomy" id="1502"/>
    <lineage>
        <taxon>Bacteria</taxon>
        <taxon>Bacillati</taxon>
        <taxon>Bacillota</taxon>
        <taxon>Clostridia</taxon>
        <taxon>Eubacteriales</taxon>
        <taxon>Clostridiaceae</taxon>
        <taxon>Clostridium</taxon>
    </lineage>
</organism>
<protein>
    <submittedName>
        <fullName evidence="2">DNA-binding helix-turn-helix protein</fullName>
    </submittedName>
</protein>
<dbReference type="InterPro" id="IPR010982">
    <property type="entry name" value="Lambda_DNA-bd_dom_sf"/>
</dbReference>
<evidence type="ECO:0000313" key="3">
    <source>
        <dbReference type="Proteomes" id="UP000070646"/>
    </source>
</evidence>
<reference evidence="2 3" key="1">
    <citation type="submission" date="2016-01" db="EMBL/GenBank/DDBJ databases">
        <authorList>
            <person name="Oliw E.H."/>
        </authorList>
    </citation>
    <scope>NUCLEOTIDE SEQUENCE [LARGE SCALE GENOMIC DNA]</scope>
    <source>
        <strain evidence="2 3">MJR7757A</strain>
    </source>
</reference>
<dbReference type="GO" id="GO:0003677">
    <property type="term" value="F:DNA binding"/>
    <property type="evidence" value="ECO:0007669"/>
    <property type="project" value="UniProtKB-KW"/>
</dbReference>
<evidence type="ECO:0000259" key="1">
    <source>
        <dbReference type="PROSITE" id="PS50943"/>
    </source>
</evidence>
<dbReference type="PROSITE" id="PS50943">
    <property type="entry name" value="HTH_CROC1"/>
    <property type="match status" value="1"/>
</dbReference>
<gene>
    <name evidence="2" type="ORF">HMPREF3222_03011</name>
</gene>
<dbReference type="Proteomes" id="UP000070646">
    <property type="component" value="Unassembled WGS sequence"/>
</dbReference>
<accession>A0A133MNE3</accession>
<evidence type="ECO:0000313" key="2">
    <source>
        <dbReference type="EMBL" id="KXA05554.1"/>
    </source>
</evidence>
<dbReference type="Gene3D" id="1.10.260.40">
    <property type="entry name" value="lambda repressor-like DNA-binding domains"/>
    <property type="match status" value="1"/>
</dbReference>
<name>A0A133MNE3_CLOPF</name>